<dbReference type="InParanoid" id="D1Z0R1"/>
<dbReference type="KEGG" id="mpd:MCP_2211"/>
<dbReference type="AlphaFoldDB" id="D1Z0R1"/>
<reference evidence="1 2" key="2">
    <citation type="journal article" date="2008" name="Int. J. Syst. Evol. Microbiol.">
        <title>Methanocella paludicola gen. nov., sp. nov., a methane-producing archaeon, the first isolate of the lineage 'Rice Cluster I', and proposal of the new archaeal order Methanocellales ord. nov.</title>
        <authorList>
            <person name="Sakai S."/>
            <person name="Imachi H."/>
            <person name="Hanada S."/>
            <person name="Ohashi A."/>
            <person name="Harada H."/>
            <person name="Kamagata Y."/>
        </authorList>
    </citation>
    <scope>NUCLEOTIDE SEQUENCE [LARGE SCALE GENOMIC DNA]</scope>
    <source>
        <strain evidence="2">DSM 17711 / JCM 13418 / NBRC 101707 / SANAE</strain>
    </source>
</reference>
<protein>
    <submittedName>
        <fullName evidence="1">Uncharacterized protein</fullName>
    </submittedName>
</protein>
<keyword evidence="2" id="KW-1185">Reference proteome</keyword>
<reference evidence="2" key="3">
    <citation type="journal article" date="2011" name="PLoS ONE">
        <title>Genome sequence of a mesophilic hydrogenotrophic methanogen Methanocella paludicola, the first cultivated representative of the order Methanocellales.</title>
        <authorList>
            <person name="Sakai S."/>
            <person name="Takaki Y."/>
            <person name="Shimamura S."/>
            <person name="Sekine M."/>
            <person name="Tajima T."/>
            <person name="Kosugi H."/>
            <person name="Ichikawa N."/>
            <person name="Tasumi E."/>
            <person name="Hiraki A.T."/>
            <person name="Shimizu A."/>
            <person name="Kato Y."/>
            <person name="Nishiko R."/>
            <person name="Mori K."/>
            <person name="Fujita N."/>
            <person name="Imachi H."/>
            <person name="Takai K."/>
        </authorList>
    </citation>
    <scope>NUCLEOTIDE SEQUENCE [LARGE SCALE GENOMIC DNA]</scope>
    <source>
        <strain evidence="2">DSM 17711 / JCM 13418 / NBRC 101707 / SANAE</strain>
    </source>
</reference>
<dbReference type="OrthoDB" id="105365at2157"/>
<organism evidence="1 2">
    <name type="scientific">Methanocella paludicola (strain DSM 17711 / JCM 13418 / NBRC 101707 / SANAE)</name>
    <dbReference type="NCBI Taxonomy" id="304371"/>
    <lineage>
        <taxon>Archaea</taxon>
        <taxon>Methanobacteriati</taxon>
        <taxon>Methanobacteriota</taxon>
        <taxon>Stenosarchaea group</taxon>
        <taxon>Methanomicrobia</taxon>
        <taxon>Methanocellales</taxon>
        <taxon>Methanocellaceae</taxon>
        <taxon>Methanocella</taxon>
    </lineage>
</organism>
<evidence type="ECO:0000313" key="1">
    <source>
        <dbReference type="EMBL" id="BAI62283.1"/>
    </source>
</evidence>
<name>D1Z0R1_METPS</name>
<evidence type="ECO:0000313" key="2">
    <source>
        <dbReference type="Proteomes" id="UP000001882"/>
    </source>
</evidence>
<accession>D1Z0R1</accession>
<dbReference type="EMBL" id="AP011532">
    <property type="protein sequence ID" value="BAI62283.1"/>
    <property type="molecule type" value="Genomic_DNA"/>
</dbReference>
<dbReference type="Proteomes" id="UP000001882">
    <property type="component" value="Chromosome"/>
</dbReference>
<dbReference type="RefSeq" id="WP_012900957.1">
    <property type="nucleotide sequence ID" value="NC_013665.1"/>
</dbReference>
<dbReference type="STRING" id="304371.MCP_2211"/>
<sequence length="74" mass="8202">MGLRGVRLFCVASGLILVFPCKAVVGEYEWDLVAENTMIAGHELGIGSCWIGVEMRGGENEESQKEARVLEHYF</sequence>
<dbReference type="eggNOG" id="arCOG00288">
    <property type="taxonomic scope" value="Archaea"/>
</dbReference>
<reference evidence="1 2" key="1">
    <citation type="journal article" date="2007" name="Appl. Environ. Microbiol.">
        <title>Isolation of key methanogens for global methane emission from rice paddy fields: a novel isolate affiliated with the clone cluster rice cluster I.</title>
        <authorList>
            <person name="Sakai S."/>
            <person name="Imachi H."/>
            <person name="Sekiguchi Y."/>
            <person name="Ohashi A."/>
            <person name="Harada H."/>
            <person name="Kamagata Y."/>
        </authorList>
    </citation>
    <scope>NUCLEOTIDE SEQUENCE [LARGE SCALE GENOMIC DNA]</scope>
    <source>
        <strain evidence="2">DSM 17711 / JCM 13418 / NBRC 101707 / SANAE</strain>
    </source>
</reference>
<proteinExistence type="predicted"/>
<dbReference type="GeneID" id="8682056"/>
<gene>
    <name evidence="1" type="ordered locus">MCP_2211</name>
</gene>